<accession>A0A3Q1C890</accession>
<evidence type="ECO:0000313" key="5">
    <source>
        <dbReference type="Proteomes" id="UP001501940"/>
    </source>
</evidence>
<dbReference type="PANTHER" id="PTHR22948:SF74">
    <property type="entry name" value="SI:DKEYP-93D12.1"/>
    <property type="match status" value="1"/>
</dbReference>
<feature type="domain" description="Tudor" evidence="3">
    <location>
        <begin position="1456"/>
        <end position="1514"/>
    </location>
</feature>
<name>A0A3Q1C890_AMPOC</name>
<evidence type="ECO:0000313" key="4">
    <source>
        <dbReference type="Ensembl" id="ENSAOCP00000022078.2"/>
    </source>
</evidence>
<dbReference type="OMA" id="NMSFECL"/>
<feature type="compositionally biased region" description="Basic and acidic residues" evidence="2">
    <location>
        <begin position="1147"/>
        <end position="1161"/>
    </location>
</feature>
<dbReference type="PROSITE" id="PS50304">
    <property type="entry name" value="TUDOR"/>
    <property type="match status" value="7"/>
</dbReference>
<feature type="domain" description="Tudor" evidence="3">
    <location>
        <begin position="1273"/>
        <end position="1332"/>
    </location>
</feature>
<evidence type="ECO:0000256" key="1">
    <source>
        <dbReference type="SAM" id="Coils"/>
    </source>
</evidence>
<dbReference type="SMART" id="SM00333">
    <property type="entry name" value="TUDOR"/>
    <property type="match status" value="8"/>
</dbReference>
<feature type="domain" description="Tudor" evidence="3">
    <location>
        <begin position="755"/>
        <end position="814"/>
    </location>
</feature>
<evidence type="ECO:0000259" key="3">
    <source>
        <dbReference type="PROSITE" id="PS50304"/>
    </source>
</evidence>
<dbReference type="Gene3D" id="2.30.30.140">
    <property type="match status" value="8"/>
</dbReference>
<feature type="region of interest" description="Disordered" evidence="2">
    <location>
        <begin position="1585"/>
        <end position="1609"/>
    </location>
</feature>
<dbReference type="PANTHER" id="PTHR22948">
    <property type="entry name" value="TUDOR DOMAIN CONTAINING PROTEIN"/>
    <property type="match status" value="1"/>
</dbReference>
<feature type="domain" description="Tudor" evidence="3">
    <location>
        <begin position="518"/>
        <end position="576"/>
    </location>
</feature>
<keyword evidence="1" id="KW-0175">Coiled coil</keyword>
<feature type="compositionally biased region" description="Polar residues" evidence="2">
    <location>
        <begin position="1134"/>
        <end position="1145"/>
    </location>
</feature>
<dbReference type="Proteomes" id="UP001501940">
    <property type="component" value="Chromosome 12"/>
</dbReference>
<dbReference type="Ensembl" id="ENSAOCT00000008901.2">
    <property type="protein sequence ID" value="ENSAOCP00000022078.2"/>
    <property type="gene ID" value="ENSAOCG00000007316.2"/>
</dbReference>
<feature type="compositionally biased region" description="Basic and acidic residues" evidence="2">
    <location>
        <begin position="1191"/>
        <end position="1200"/>
    </location>
</feature>
<proteinExistence type="predicted"/>
<keyword evidence="5" id="KW-1185">Reference proteome</keyword>
<evidence type="ECO:0000256" key="2">
    <source>
        <dbReference type="SAM" id="MobiDB-lite"/>
    </source>
</evidence>
<reference evidence="4" key="3">
    <citation type="submission" date="2025-09" db="UniProtKB">
        <authorList>
            <consortium name="Ensembl"/>
        </authorList>
    </citation>
    <scope>IDENTIFICATION</scope>
</reference>
<dbReference type="InterPro" id="IPR035437">
    <property type="entry name" value="SNase_OB-fold_sf"/>
</dbReference>
<dbReference type="InterPro" id="IPR050621">
    <property type="entry name" value="Tudor_domain_containing"/>
</dbReference>
<feature type="domain" description="Tudor" evidence="3">
    <location>
        <begin position="296"/>
        <end position="354"/>
    </location>
</feature>
<dbReference type="SUPFAM" id="SSF63748">
    <property type="entry name" value="Tudor/PWWP/MBT"/>
    <property type="match status" value="8"/>
</dbReference>
<feature type="coiled-coil region" evidence="1">
    <location>
        <begin position="945"/>
        <end position="972"/>
    </location>
</feature>
<protein>
    <recommendedName>
        <fullName evidence="3">Tudor domain-containing protein</fullName>
    </recommendedName>
</protein>
<dbReference type="Pfam" id="PF00567">
    <property type="entry name" value="TUDOR"/>
    <property type="match status" value="8"/>
</dbReference>
<dbReference type="Gene3D" id="2.40.50.90">
    <property type="match status" value="4"/>
</dbReference>
<feature type="region of interest" description="Disordered" evidence="2">
    <location>
        <begin position="1109"/>
        <end position="1209"/>
    </location>
</feature>
<dbReference type="GeneTree" id="ENSGT00940000162581"/>
<reference evidence="4" key="2">
    <citation type="submission" date="2025-08" db="UniProtKB">
        <authorList>
            <consortium name="Ensembl"/>
        </authorList>
    </citation>
    <scope>IDENTIFICATION</scope>
</reference>
<feature type="compositionally biased region" description="Polar residues" evidence="2">
    <location>
        <begin position="1593"/>
        <end position="1609"/>
    </location>
</feature>
<sequence length="1829" mass="206099">YSSALAPCALWPVDLKLTHLDWNPEATLIHFQGQHLNICELDYNILHSEIQNAPKTEAAVDVGEFCLVEDSTSSRWFRGRIENQKEDLFDVFLIDHGSVLSANIAHISSCSSDLFILPPKIVCGFLANVLLLQSCSHSVVEDYLSSLIGRNVAGYIPALLPHEVLLLEAPDINSDLVRHGFGRHVDTNTFLFLVEMVTEMPLKQNIAPVPDLLIEKPRRQEIYFKSSGLQRYEDMLSFCGPRLSCGMHVKVRITAAVNLGLFYCQVASMETDLWEMSKKMTAICEYRTKECNQKTPENLGLLCSVKGKDGKWYRGFVQFLPVNSQVSVFFIDYGFFESVKVENVHKLPPELHSTPIMAFACSLSSQIDQDNVLKTQQLSFLKAGLLGGVLDVEISGFDEKQYLYSVTIIGAADDHVKEPEPIQKLPTLKVESVLDTEELSSQGGCLYYETVMGEALGKTLEEEEVQVDSVFVGYVEYVQSPNHFWIRTQKRNDLFEEMMTKLTEHFSNVKLDEDVLMNPDLGTLCCALYEKDMHFYRGVVIDTLEHGAEVLFIDFGNIEKVPHMLIKSIPETFASKSPFAICCSLVNVFPFDDFWSSTASDFFRQTVSNKALLVHVVQMRKNRCAVDLFEMGGSNSQSIAELLISSKQAEYIPIDSVAHNNTRLTRWCATVDISGNIEQWKDCEEEEKSCNKKAEKAQAPASFKALIIKPGFEFAVRCSYISSPSDFWCQPLDMVPAFEELMDGIQHYYSTCTTPLQSGDSCCVAKSPQDGRWYRAFVIEKQRGQAKIMLVDNGCTVQVSANNLQAIMPEYVSLEGQAFRCSLYNLIEPADTQNYGDWGPGVSNLLREFILNSGSGLKCKVVSHLNVKDKGLCHVVDLYNTQTQQSVTKALLEQGLVRGVTMSRKQQLTVFPESFVYSSYGVKPGNEERVYVTHVSSQGEVYCHLERNNEIIEELERKISEESDKMMKASTKAVVRKLCLAKYFDGKWYRGLTRPVQSPLHLSVFFVDYGNTSISEKTDVMFIPRDSDYLLYTPMQAMRCSLDSVSTAELYADVKEWLNETVLNKLVRAMILGKSEDGAFVVQLFNGDVNINEKLKELILGHSHIPKTSSFNISSTKAEHHRRNISIRCRSLPKRQSSTCATSNIYRGDKKKENRTRDRTRNKNTKLKQGNEDKSKSCAPAQPPKNSQGKWQRENQDAKPEQSPQSKVTQITRLSRLSDKNVNAGFSAKCFTSHIDSVNCFFLQLSEDEPAILKLGEDLNTSMFRDSLKLTTSLKIGDIVLAEYEEDAAVYRSVVKSYEGRSCVKVEFVDYGNSAVIGKEKIYTIPEEYLSQPRFSIPCSLLDKSMYENDASFTDAVMEKPLMVDFVRQNGTHWEVKIEVEDTVGLCSALEAAVECSRLTEKEEKPLPKLKSGTLLSVQTDGSFYVRLTKSSDLLALLENHITDSIYKCKTVAGEDVKEGLKCLVQTQEENRWQRGVVQQIHEQIYQVFLVDHGIRKEFPSGSIQQQCSELEQIPNLAVLCKMNSLGFSTGEHDHRLCETLKTIIGKEVKVVFVSYCGADNLWMVEIVMNGLFLIQQIKASQQKNEEKIPSPAETQNHGTGEGCTSDTSPPQQLVFAPVDLDKAYSGFAASVTTPFKFCVVLEDLLLTMNRLSIMLDELPGQMSSVPEAHLLAGTCCLLKSDSRNKWCRAEIVHVDPTVVLNLVDYGHYEYMLYDDCSKLKKLPEEITNLPKVTYPCSLRGIKPVAVDGQWSDEATVFFQQCLYQKNLQIFFREFVSTTHWKVDILADGIHVAKELVDAGHASYMDVMLGLRYALVSLYIFNSSYEMKT</sequence>
<feature type="domain" description="Tudor" evidence="3">
    <location>
        <begin position="59"/>
        <end position="117"/>
    </location>
</feature>
<reference evidence="4 5" key="1">
    <citation type="submission" date="2022-01" db="EMBL/GenBank/DDBJ databases">
        <title>A chromosome-scale genome assembly of the false clownfish, Amphiprion ocellaris.</title>
        <authorList>
            <person name="Ryu T."/>
        </authorList>
    </citation>
    <scope>NUCLEOTIDE SEQUENCE [LARGE SCALE GENOMIC DNA]</scope>
</reference>
<feature type="domain" description="Tudor" evidence="3">
    <location>
        <begin position="972"/>
        <end position="1030"/>
    </location>
</feature>
<organism evidence="4 5">
    <name type="scientific">Amphiprion ocellaris</name>
    <name type="common">Clown anemonefish</name>
    <dbReference type="NCBI Taxonomy" id="80972"/>
    <lineage>
        <taxon>Eukaryota</taxon>
        <taxon>Metazoa</taxon>
        <taxon>Chordata</taxon>
        <taxon>Craniata</taxon>
        <taxon>Vertebrata</taxon>
        <taxon>Euteleostomi</taxon>
        <taxon>Actinopterygii</taxon>
        <taxon>Neopterygii</taxon>
        <taxon>Teleostei</taxon>
        <taxon>Neoteleostei</taxon>
        <taxon>Acanthomorphata</taxon>
        <taxon>Ovalentaria</taxon>
        <taxon>Pomacentridae</taxon>
        <taxon>Amphiprion</taxon>
    </lineage>
</organism>
<dbReference type="SUPFAM" id="SSF50199">
    <property type="entry name" value="Staphylococcal nuclease"/>
    <property type="match status" value="1"/>
</dbReference>
<dbReference type="InterPro" id="IPR002999">
    <property type="entry name" value="Tudor"/>
</dbReference>